<protein>
    <submittedName>
        <fullName evidence="2">Uncharacterized protein</fullName>
    </submittedName>
</protein>
<reference evidence="2" key="1">
    <citation type="submission" date="2007-07" db="EMBL/GenBank/DDBJ databases">
        <title>PCAP assembly of the Caenorhabditis remanei genome.</title>
        <authorList>
            <consortium name="The Caenorhabditis remanei Sequencing Consortium"/>
            <person name="Wilson R.K."/>
        </authorList>
    </citation>
    <scope>NUCLEOTIDE SEQUENCE [LARGE SCALE GENOMIC DNA]</scope>
    <source>
        <strain evidence="2">PB4641</strain>
    </source>
</reference>
<dbReference type="InParanoid" id="E3NHA9"/>
<dbReference type="RefSeq" id="XP_003092208.2">
    <property type="nucleotide sequence ID" value="XM_003092160.2"/>
</dbReference>
<evidence type="ECO:0000313" key="2">
    <source>
        <dbReference type="EMBL" id="EFO97963.1"/>
    </source>
</evidence>
<organism evidence="3">
    <name type="scientific">Caenorhabditis remanei</name>
    <name type="common">Caenorhabditis vulgaris</name>
    <dbReference type="NCBI Taxonomy" id="31234"/>
    <lineage>
        <taxon>Eukaryota</taxon>
        <taxon>Metazoa</taxon>
        <taxon>Ecdysozoa</taxon>
        <taxon>Nematoda</taxon>
        <taxon>Chromadorea</taxon>
        <taxon>Rhabditida</taxon>
        <taxon>Rhabditina</taxon>
        <taxon>Rhabditomorpha</taxon>
        <taxon>Rhabditoidea</taxon>
        <taxon>Rhabditidae</taxon>
        <taxon>Peloderinae</taxon>
        <taxon>Caenorhabditis</taxon>
    </lineage>
</organism>
<dbReference type="AlphaFoldDB" id="E3NHA9"/>
<dbReference type="KEGG" id="crq:GCK72_022657"/>
<evidence type="ECO:0000313" key="3">
    <source>
        <dbReference type="Proteomes" id="UP000008281"/>
    </source>
</evidence>
<dbReference type="EMBL" id="DS268671">
    <property type="protein sequence ID" value="EFO97963.1"/>
    <property type="molecule type" value="Genomic_DNA"/>
</dbReference>
<proteinExistence type="predicted"/>
<accession>E3NHA9</accession>
<name>E3NHA9_CAERE</name>
<keyword evidence="3" id="KW-1185">Reference proteome</keyword>
<feature type="region of interest" description="Disordered" evidence="1">
    <location>
        <begin position="61"/>
        <end position="81"/>
    </location>
</feature>
<sequence length="81" mass="9322">MAYHKSNYFHKYGIKSPNQTMFDILPGNVFATGCATGIMMQSAQFDVSNFKNHSEKLREACRKAKSRVTDDKEMKELKKNQ</sequence>
<gene>
    <name evidence="2" type="ORF">CRE_17612</name>
</gene>
<evidence type="ECO:0000256" key="1">
    <source>
        <dbReference type="SAM" id="MobiDB-lite"/>
    </source>
</evidence>
<dbReference type="PROSITE" id="PS51257">
    <property type="entry name" value="PROKAR_LIPOPROTEIN"/>
    <property type="match status" value="1"/>
</dbReference>
<dbReference type="Proteomes" id="UP000008281">
    <property type="component" value="Unassembled WGS sequence"/>
</dbReference>
<dbReference type="GeneID" id="9798694"/>
<dbReference type="HOGENOM" id="CLU_2576123_0_0_1"/>
<dbReference type="CTD" id="9798694"/>